<dbReference type="Gene3D" id="3.40.50.300">
    <property type="entry name" value="P-loop containing nucleotide triphosphate hydrolases"/>
    <property type="match status" value="1"/>
</dbReference>
<accession>A0A086T9Y9</accession>
<dbReference type="InterPro" id="IPR006083">
    <property type="entry name" value="PRK/URK"/>
</dbReference>
<evidence type="ECO:0000313" key="2">
    <source>
        <dbReference type="EMBL" id="KFH46171.1"/>
    </source>
</evidence>
<dbReference type="GO" id="GO:0005524">
    <property type="term" value="F:ATP binding"/>
    <property type="evidence" value="ECO:0007669"/>
    <property type="project" value="InterPro"/>
</dbReference>
<dbReference type="InterPro" id="IPR027417">
    <property type="entry name" value="P-loop_NTPase"/>
</dbReference>
<dbReference type="Pfam" id="PF00485">
    <property type="entry name" value="PRK"/>
    <property type="match status" value="1"/>
</dbReference>
<keyword evidence="2" id="KW-0418">Kinase</keyword>
<organism evidence="2 3">
    <name type="scientific">Hapsidospora chrysogenum (strain ATCC 11550 / CBS 779.69 / DSM 880 / IAM 14645 / JCM 23072 / IMI 49137)</name>
    <name type="common">Acremonium chrysogenum</name>
    <dbReference type="NCBI Taxonomy" id="857340"/>
    <lineage>
        <taxon>Eukaryota</taxon>
        <taxon>Fungi</taxon>
        <taxon>Dikarya</taxon>
        <taxon>Ascomycota</taxon>
        <taxon>Pezizomycotina</taxon>
        <taxon>Sordariomycetes</taxon>
        <taxon>Hypocreomycetidae</taxon>
        <taxon>Hypocreales</taxon>
        <taxon>Bionectriaceae</taxon>
        <taxon>Hapsidospora</taxon>
    </lineage>
</organism>
<gene>
    <name evidence="2" type="ORF">ACRE_030210</name>
</gene>
<comment type="caution">
    <text evidence="2">The sequence shown here is derived from an EMBL/GenBank/DDBJ whole genome shotgun (WGS) entry which is preliminary data.</text>
</comment>
<feature type="domain" description="Phosphoribulokinase/uridine kinase" evidence="1">
    <location>
        <begin position="26"/>
        <end position="165"/>
    </location>
</feature>
<dbReference type="HOGENOM" id="CLU_067202_1_1_1"/>
<proteinExistence type="predicted"/>
<keyword evidence="3" id="KW-1185">Reference proteome</keyword>
<evidence type="ECO:0000259" key="1">
    <source>
        <dbReference type="Pfam" id="PF00485"/>
    </source>
</evidence>
<dbReference type="EMBL" id="JPKY01000022">
    <property type="protein sequence ID" value="KFH46171.1"/>
    <property type="molecule type" value="Genomic_DNA"/>
</dbReference>
<name>A0A086T9Y9_HAPC1</name>
<dbReference type="GO" id="GO:0016301">
    <property type="term" value="F:kinase activity"/>
    <property type="evidence" value="ECO:0007669"/>
    <property type="project" value="UniProtKB-KW"/>
</dbReference>
<dbReference type="STRING" id="857340.A0A086T9Y9"/>
<dbReference type="OrthoDB" id="6362633at2759"/>
<evidence type="ECO:0000313" key="3">
    <source>
        <dbReference type="Proteomes" id="UP000029964"/>
    </source>
</evidence>
<dbReference type="SUPFAM" id="SSF52540">
    <property type="entry name" value="P-loop containing nucleoside triphosphate hydrolases"/>
    <property type="match status" value="1"/>
</dbReference>
<dbReference type="AlphaFoldDB" id="A0A086T9Y9"/>
<protein>
    <submittedName>
        <fullName evidence="2">Putative uridine kinase-like protein</fullName>
    </submittedName>
</protein>
<dbReference type="PANTHER" id="PTHR10285">
    <property type="entry name" value="URIDINE KINASE"/>
    <property type="match status" value="1"/>
</dbReference>
<sequence>MEEQVQRLVDKAWATYEQTPEDQRLLIGIAGIPGSGKTTLAKAVAERLQARAEQSDPNARLTAQAISMDGFHLTRKQLSAMPDPETAHARRGAAFTFDAAKYLDLISDLRNAPGNSILAPTFDHARKDPIEADICIDKDVRIVIVEGNYIALDEELWRDARALFDDVWFVNVDFEAARRRLRERHVRAGIVKTLEEGDKRAVENDLVNGKEIVDKLLPVDEMVQSLEDSNWVHN</sequence>
<dbReference type="Proteomes" id="UP000029964">
    <property type="component" value="Unassembled WGS sequence"/>
</dbReference>
<keyword evidence="2" id="KW-0808">Transferase</keyword>
<reference evidence="3" key="1">
    <citation type="journal article" date="2014" name="Genome Announc.">
        <title>Genome sequence and annotation of Acremonium chrysogenum, producer of the beta-lactam antibiotic cephalosporin C.</title>
        <authorList>
            <person name="Terfehr D."/>
            <person name="Dahlmann T.A."/>
            <person name="Specht T."/>
            <person name="Zadra I."/>
            <person name="Kuernsteiner H."/>
            <person name="Kueck U."/>
        </authorList>
    </citation>
    <scope>NUCLEOTIDE SEQUENCE [LARGE SCALE GENOMIC DNA]</scope>
    <source>
        <strain evidence="3">ATCC 11550 / CBS 779.69 / DSM 880 / IAM 14645 / JCM 23072 / IMI 49137</strain>
    </source>
</reference>